<keyword evidence="1" id="KW-1133">Transmembrane helix</keyword>
<proteinExistence type="predicted"/>
<gene>
    <name evidence="2" type="ORF">TE42_02535</name>
</gene>
<dbReference type="EMBL" id="JXQG01000009">
    <property type="protein sequence ID" value="KKZ12878.1"/>
    <property type="molecule type" value="Genomic_DNA"/>
</dbReference>
<reference evidence="2 3" key="1">
    <citation type="submission" date="2015-01" db="EMBL/GenBank/DDBJ databases">
        <title>Lifestyle Evolution in Cyanobacterial Symbionts of Sponges.</title>
        <authorList>
            <person name="Burgsdorf I."/>
            <person name="Slaby B.M."/>
            <person name="Handley K.M."/>
            <person name="Haber M."/>
            <person name="Blom J."/>
            <person name="Marshall C.W."/>
            <person name="Gilbert J.A."/>
            <person name="Hentschel U."/>
            <person name="Steindler L."/>
        </authorList>
    </citation>
    <scope>NUCLEOTIDE SEQUENCE [LARGE SCALE GENOMIC DNA]</scope>
    <source>
        <strain evidence="2">SP3</strain>
    </source>
</reference>
<keyword evidence="1" id="KW-0472">Membrane</keyword>
<evidence type="ECO:0000313" key="2">
    <source>
        <dbReference type="EMBL" id="KKZ12878.1"/>
    </source>
</evidence>
<sequence length="69" mass="8181">MFDPFEQLTLENLNSDMYDSIKQFLYGLNNNELIVFSLLMFFLLPVGMAGLVWFLFGWGVRRRGQEPNW</sequence>
<name>A0A0G2HM07_9SYNE</name>
<evidence type="ECO:0000313" key="3">
    <source>
        <dbReference type="Proteomes" id="UP000035067"/>
    </source>
</evidence>
<accession>A0A0G2HM07</accession>
<evidence type="ECO:0000256" key="1">
    <source>
        <dbReference type="SAM" id="Phobius"/>
    </source>
</evidence>
<organism evidence="2 3">
    <name type="scientific">Candidatus Synechococcus spongiarum SP3</name>
    <dbReference type="NCBI Taxonomy" id="1604020"/>
    <lineage>
        <taxon>Bacteria</taxon>
        <taxon>Bacillati</taxon>
        <taxon>Cyanobacteriota</taxon>
        <taxon>Cyanophyceae</taxon>
        <taxon>Synechococcales</taxon>
        <taxon>Synechococcaceae</taxon>
        <taxon>Synechococcus</taxon>
    </lineage>
</organism>
<protein>
    <submittedName>
        <fullName evidence="2">Uncharacterized protein</fullName>
    </submittedName>
</protein>
<dbReference type="Proteomes" id="UP000035067">
    <property type="component" value="Unassembled WGS sequence"/>
</dbReference>
<comment type="caution">
    <text evidence="2">The sequence shown here is derived from an EMBL/GenBank/DDBJ whole genome shotgun (WGS) entry which is preliminary data.</text>
</comment>
<feature type="transmembrane region" description="Helical" evidence="1">
    <location>
        <begin position="33"/>
        <end position="56"/>
    </location>
</feature>
<keyword evidence="1" id="KW-0812">Transmembrane</keyword>
<dbReference type="PATRIC" id="fig|1604020.3.peg.2105"/>
<dbReference type="AlphaFoldDB" id="A0A0G2HM07"/>